<gene>
    <name evidence="10" type="ORF">FH607_026050</name>
</gene>
<dbReference type="EMBL" id="VDLY02000020">
    <property type="protein sequence ID" value="KAB8161297.1"/>
    <property type="molecule type" value="Genomic_DNA"/>
</dbReference>
<dbReference type="AlphaFoldDB" id="A0A5N5ZXP2"/>
<reference evidence="10" key="1">
    <citation type="submission" date="2019-10" db="EMBL/GenBank/DDBJ databases">
        <title>Nonomuraea sp. nov., isolated from Phyllanthus amarus.</title>
        <authorList>
            <person name="Klykleung N."/>
            <person name="Tanasupawat S."/>
        </authorList>
    </citation>
    <scope>NUCLEOTIDE SEQUENCE [LARGE SCALE GENOMIC DNA]</scope>
    <source>
        <strain evidence="10">3MP-10</strain>
    </source>
</reference>
<dbReference type="InterPro" id="IPR006710">
    <property type="entry name" value="Glyco_hydro_43"/>
</dbReference>
<evidence type="ECO:0000256" key="8">
    <source>
        <dbReference type="SAM" id="MobiDB-lite"/>
    </source>
</evidence>
<keyword evidence="2 9" id="KW-0732">Signal</keyword>
<dbReference type="CDD" id="cd18820">
    <property type="entry name" value="GH43_LbAraf43-like"/>
    <property type="match status" value="1"/>
</dbReference>
<evidence type="ECO:0000256" key="2">
    <source>
        <dbReference type="ARBA" id="ARBA00022729"/>
    </source>
</evidence>
<evidence type="ECO:0000256" key="1">
    <source>
        <dbReference type="ARBA" id="ARBA00009865"/>
    </source>
</evidence>
<name>A0A5N5ZXP2_9ACTN</name>
<feature type="active site" description="Proton acceptor" evidence="5">
    <location>
        <position position="62"/>
    </location>
</feature>
<proteinExistence type="inferred from homology"/>
<dbReference type="GO" id="GO:0004553">
    <property type="term" value="F:hydrolase activity, hydrolyzing O-glycosyl compounds"/>
    <property type="evidence" value="ECO:0007669"/>
    <property type="project" value="InterPro"/>
</dbReference>
<evidence type="ECO:0000313" key="11">
    <source>
        <dbReference type="Proteomes" id="UP000314251"/>
    </source>
</evidence>
<evidence type="ECO:0000256" key="6">
    <source>
        <dbReference type="PIRSR" id="PIRSR606710-2"/>
    </source>
</evidence>
<dbReference type="PANTHER" id="PTHR43817:SF1">
    <property type="entry name" value="HYDROLASE, FAMILY 43, PUTATIVE (AFU_ORTHOLOGUE AFUA_3G01660)-RELATED"/>
    <property type="match status" value="1"/>
</dbReference>
<dbReference type="Gene3D" id="2.115.10.20">
    <property type="entry name" value="Glycosyl hydrolase domain, family 43"/>
    <property type="match status" value="1"/>
</dbReference>
<dbReference type="PROSITE" id="PS51257">
    <property type="entry name" value="PROKAR_LIPOPROTEIN"/>
    <property type="match status" value="1"/>
</dbReference>
<evidence type="ECO:0000256" key="7">
    <source>
        <dbReference type="RuleBase" id="RU361187"/>
    </source>
</evidence>
<evidence type="ECO:0000256" key="4">
    <source>
        <dbReference type="ARBA" id="ARBA00023295"/>
    </source>
</evidence>
<organism evidence="10 11">
    <name type="scientific">Streptomyces mimosae</name>
    <dbReference type="NCBI Taxonomy" id="2586635"/>
    <lineage>
        <taxon>Bacteria</taxon>
        <taxon>Bacillati</taxon>
        <taxon>Actinomycetota</taxon>
        <taxon>Actinomycetes</taxon>
        <taxon>Kitasatosporales</taxon>
        <taxon>Streptomycetaceae</taxon>
        <taxon>Streptomyces</taxon>
    </lineage>
</organism>
<keyword evidence="3 7" id="KW-0378">Hydrolase</keyword>
<comment type="similarity">
    <text evidence="1 7">Belongs to the glycosyl hydrolase 43 family.</text>
</comment>
<dbReference type="PANTHER" id="PTHR43817">
    <property type="entry name" value="GLYCOSYL HYDROLASE"/>
    <property type="match status" value="1"/>
</dbReference>
<evidence type="ECO:0000256" key="9">
    <source>
        <dbReference type="SAM" id="SignalP"/>
    </source>
</evidence>
<dbReference type="SUPFAM" id="SSF75005">
    <property type="entry name" value="Arabinanase/levansucrase/invertase"/>
    <property type="match status" value="1"/>
</dbReference>
<feature type="site" description="Important for catalytic activity, responsible for pKa modulation of the active site Glu and correct orientation of both the proton donor and substrate" evidence="6">
    <location>
        <position position="178"/>
    </location>
</feature>
<evidence type="ECO:0000256" key="3">
    <source>
        <dbReference type="ARBA" id="ARBA00022801"/>
    </source>
</evidence>
<feature type="signal peptide" evidence="9">
    <location>
        <begin position="1"/>
        <end position="36"/>
    </location>
</feature>
<keyword evidence="11" id="KW-1185">Reference proteome</keyword>
<feature type="region of interest" description="Disordered" evidence="8">
    <location>
        <begin position="340"/>
        <end position="363"/>
    </location>
</feature>
<dbReference type="OrthoDB" id="177947at2"/>
<feature type="active site" description="Proton donor" evidence="5">
    <location>
        <position position="237"/>
    </location>
</feature>
<feature type="chain" id="PRO_5024374465" evidence="9">
    <location>
        <begin position="37"/>
        <end position="363"/>
    </location>
</feature>
<dbReference type="Pfam" id="PF04616">
    <property type="entry name" value="Glyco_hydro_43"/>
    <property type="match status" value="1"/>
</dbReference>
<keyword evidence="4 7" id="KW-0326">Glycosidase</keyword>
<evidence type="ECO:0000256" key="5">
    <source>
        <dbReference type="PIRSR" id="PIRSR606710-1"/>
    </source>
</evidence>
<dbReference type="RefSeq" id="WP_139673457.1">
    <property type="nucleotide sequence ID" value="NZ_VDLY02000020.1"/>
</dbReference>
<comment type="caution">
    <text evidence="10">The sequence shown here is derived from an EMBL/GenBank/DDBJ whole genome shotgun (WGS) entry which is preliminary data.</text>
</comment>
<protein>
    <submittedName>
        <fullName evidence="10">Family 43 glycosylhydrolase</fullName>
    </submittedName>
</protein>
<sequence>MRSPHPLRRKRRLGALTAALLGCLLLLFQAGGPAGASQETPASDPAPTAAFSNPIVAENGADPWIVQHEGRYYHLGTTWASHWEMRVADTLGGLRNAEPVTVYTENDPSRCCNFWAPELHRLEGPDGPRWYLTYSAGVAGNIDHQHVHVLESAGDDPLGPYTYRGQIDPYGDNRWMIDSSYLTMPDGRLYLLYSFWEGGTQNLYVAPLTNPWTPAAPGVRISTPTHAWEQQGGSVNEGPVILRHDGRTFLVYSASHCNTPDYKLGMLELVGDPMDPGGWVKHPEPIFQRDDAAGVYGPGHNGFFTSPDGSETWIVYHANSSPSDGCSGTRTSRAQPVHWNADGTPNLGTPVAEGVELPGPAGE</sequence>
<dbReference type="Proteomes" id="UP000314251">
    <property type="component" value="Unassembled WGS sequence"/>
</dbReference>
<dbReference type="InterPro" id="IPR023296">
    <property type="entry name" value="Glyco_hydro_beta-prop_sf"/>
</dbReference>
<evidence type="ECO:0000313" key="10">
    <source>
        <dbReference type="EMBL" id="KAB8161297.1"/>
    </source>
</evidence>
<dbReference type="GO" id="GO:0005975">
    <property type="term" value="P:carbohydrate metabolic process"/>
    <property type="evidence" value="ECO:0007669"/>
    <property type="project" value="InterPro"/>
</dbReference>
<accession>A0A5N5ZXP2</accession>